<dbReference type="RefSeq" id="WP_021874723.1">
    <property type="nucleotide sequence ID" value="NZ_CP018624.1"/>
</dbReference>
<dbReference type="KEGG" id="cchv:BTM20_02555"/>
<dbReference type="Gene3D" id="3.40.50.1820">
    <property type="entry name" value="alpha/beta hydrolase"/>
    <property type="match status" value="1"/>
</dbReference>
<evidence type="ECO:0000313" key="2">
    <source>
        <dbReference type="Proteomes" id="UP000775179"/>
    </source>
</evidence>
<reference evidence="1 2" key="1">
    <citation type="submission" date="2021-08" db="EMBL/GenBank/DDBJ databases">
        <title>Genome sequence analysis of Clostridium chauvoei strains of European origin and evaluation of typing options for outbreak investigations.</title>
        <authorList>
            <person name="Abdel-Glil M."/>
            <person name="Thomas P."/>
            <person name="Seyboldt C."/>
        </authorList>
    </citation>
    <scope>NUCLEOTIDE SEQUENCE [LARGE SCALE GENOMIC DNA]</scope>
    <source>
        <strain evidence="1 2">S0260-09</strain>
    </source>
</reference>
<proteinExistence type="predicted"/>
<name>A0ABD4RIY8_9CLOT</name>
<evidence type="ECO:0008006" key="3">
    <source>
        <dbReference type="Google" id="ProtNLM"/>
    </source>
</evidence>
<dbReference type="Proteomes" id="UP000775179">
    <property type="component" value="Unassembled WGS sequence"/>
</dbReference>
<organism evidence="1 2">
    <name type="scientific">Clostridium chauvoei</name>
    <dbReference type="NCBI Taxonomy" id="46867"/>
    <lineage>
        <taxon>Bacteria</taxon>
        <taxon>Bacillati</taxon>
        <taxon>Bacillota</taxon>
        <taxon>Clostridia</taxon>
        <taxon>Eubacteriales</taxon>
        <taxon>Clostridiaceae</taxon>
        <taxon>Clostridium</taxon>
    </lineage>
</organism>
<dbReference type="EMBL" id="JAIFTX010000024">
    <property type="protein sequence ID" value="MBX7291422.1"/>
    <property type="molecule type" value="Genomic_DNA"/>
</dbReference>
<evidence type="ECO:0000313" key="1">
    <source>
        <dbReference type="EMBL" id="MBX7291422.1"/>
    </source>
</evidence>
<sequence>MIINKIYKFLDLIKTKFYMKFKQKSFKGEKYPINYLLHKNKTSDILLVVFTSCTKKGQKARYNYLRTLEKFNVNKLFILDDFGFDGRGAYYLGKDNDFNIQSDVSSLIASISNNLNIKKEIFIGSSKGGYAALYFGLDRNNSVIISGAPQYKLGNYLSLPGHEEILQYIMGDTDKKSIDYLNNLLEYKLISNCNNKNEIYIHYSTEEETFEPEIEPLINKIKELNLNYSFDIHNYKNHSDLTLFFPQYIKDTLNKYL</sequence>
<dbReference type="InterPro" id="IPR029058">
    <property type="entry name" value="AB_hydrolase_fold"/>
</dbReference>
<protein>
    <recommendedName>
        <fullName evidence="3">Two component regulator three Y domain-containing protein</fullName>
    </recommendedName>
</protein>
<dbReference type="AlphaFoldDB" id="A0ABD4RIY8"/>
<comment type="caution">
    <text evidence="1">The sequence shown here is derived from an EMBL/GenBank/DDBJ whole genome shotgun (WGS) entry which is preliminary data.</text>
</comment>
<accession>A0ABD4RIY8</accession>
<dbReference type="GeneID" id="66300731"/>
<gene>
    <name evidence="1" type="ORF">K4H94_10415</name>
</gene>
<dbReference type="SUPFAM" id="SSF53474">
    <property type="entry name" value="alpha/beta-Hydrolases"/>
    <property type="match status" value="1"/>
</dbReference>